<dbReference type="InterPro" id="IPR052441">
    <property type="entry name" value="Armadillo-Ser/Thr_Kinase"/>
</dbReference>
<sequence length="1227" mass="136314">MRTADPQIFLIHTHFGLLIGPPFRARERSLEFEPLLIESKNAATVVLMLQSPELEVILKACEAIYRYAEKGDENKAILAELGALEPISRLIKHEDKPVRRSAVMVLGVISAQNDVKKYLRKMNVIPSVIELLEPEEDVVIHEFASLCLSFLSSEPAVKVQILNEDGLEPLIALLSSPDPDVKKNSLETIYNLVQDFYSRAVICELNGIAPLLELLNSDYPVIQQLTLKTLATITSDVETRMALRELEGLDYLIEILGTNDLSDLHVDALLVISNCLEDEDTMQLIQQTGALDKLMQFARTATLVDVQRKSVNAILRAAQNSKNKKILHDHGVEKILVGLLGPDNAEIRETACLAITVMCENESSKVSFGKCDVIKPLVQLLQNDCGEVKEAAALALSSLTTANMNNSIAVYKARGTEPLVQLLANEREGVVAHVAAVLTNMSSQNILRSNIQAKGVMAALVDPLQSASSLVQSKAALAVSAFACDSEAREEFRIAGGLVALVRLLNSNINEVRRSACWAVFVCASDEPTCLEMFRLGALEILQEINLSTCRKNNFSEAALQKLFEGNLSIKYSLYDCLSSSDIIVDGFYDPGRVKPGKKVLPLEDLFKMEVNQQRPIILVNGRTGDDDLVESVSGDEKLVDGGEWTTGRSVSKDKSPSKTKGKGKEDEDEDDDRKTWLPPFDADFYSLVNEVTKLISPLENTRDRVVELAIFVAETMGGGVERRKLHNFYWELHLSELKYELKSNVIPIGKIKKGFFCHRALLFKALADRVGINCSLVRGEYNRSWNVVTLTEEHPKVLLVPYVVDLMHNPGCLMKRSMLHIRETLDGPRNCRENAVQWRIMEGDAFGPFPSFQISPFIPTCTPTEDSGTDKQTRLLWLPLREQKMPDFQYLFADVCCIPSVGKILNRKCKRAIPKKVKQQSGLILMWVTTIAKLNSSDFRSLTRYDESVVTTDWQKKLTPEQYYVTREKGTELWCLLEPYGSGDVPLCLLRRTSLQVRFILPVRRSDAKYNSGTGWPSFYEADGSCNGDESNANIVRRPDNSLGSTGTEVICRQNILESIQIAVIKTEAARFVKIQICVLLQTLVHDCTPTSAHMKFERTPVVESERGVLMSTLVTDGGGPFLSRRIGGADVHRTIPPSPERLRAAPLGCCGSTDFAEHAGSWSSLQPCCVPWGPPGGDAEAYIGFPPHLRVPMSPLKCSIKEEEDEDEEEWTVKRKDGVALCFGA</sequence>
<evidence type="ECO:0000256" key="4">
    <source>
        <dbReference type="ARBA" id="ARBA00023002"/>
    </source>
</evidence>
<dbReference type="SUPFAM" id="SSF51316">
    <property type="entry name" value="Mss4-like"/>
    <property type="match status" value="1"/>
</dbReference>
<evidence type="ECO:0000256" key="7">
    <source>
        <dbReference type="SAM" id="MobiDB-lite"/>
    </source>
</evidence>
<evidence type="ECO:0000259" key="8">
    <source>
        <dbReference type="PROSITE" id="PS51790"/>
    </source>
</evidence>
<reference evidence="9 10" key="1">
    <citation type="journal article" date="2021" name="Cell">
        <title>Tracing the genetic footprints of vertebrate landing in non-teleost ray-finned fishes.</title>
        <authorList>
            <person name="Bi X."/>
            <person name="Wang K."/>
            <person name="Yang L."/>
            <person name="Pan H."/>
            <person name="Jiang H."/>
            <person name="Wei Q."/>
            <person name="Fang M."/>
            <person name="Yu H."/>
            <person name="Zhu C."/>
            <person name="Cai Y."/>
            <person name="He Y."/>
            <person name="Gan X."/>
            <person name="Zeng H."/>
            <person name="Yu D."/>
            <person name="Zhu Y."/>
            <person name="Jiang H."/>
            <person name="Qiu Q."/>
            <person name="Yang H."/>
            <person name="Zhang Y.E."/>
            <person name="Wang W."/>
            <person name="Zhu M."/>
            <person name="He S."/>
            <person name="Zhang G."/>
        </authorList>
    </citation>
    <scope>NUCLEOTIDE SEQUENCE [LARGE SCALE GENOMIC DNA]</scope>
    <source>
        <strain evidence="9">Bchr_013</strain>
    </source>
</reference>
<proteinExistence type="inferred from homology"/>
<dbReference type="GO" id="GO:0033745">
    <property type="term" value="F:L-methionine-(R)-S-oxide reductase activity"/>
    <property type="evidence" value="ECO:0007669"/>
    <property type="project" value="UniProtKB-EC"/>
</dbReference>
<comment type="catalytic activity">
    <reaction evidence="5">
        <text>[thioredoxin]-disulfide + L-methionine + H2O = L-methionine (R)-S-oxide + [thioredoxin]-dithiol</text>
        <dbReference type="Rhea" id="RHEA:21260"/>
        <dbReference type="Rhea" id="RHEA-COMP:10698"/>
        <dbReference type="Rhea" id="RHEA-COMP:10700"/>
        <dbReference type="ChEBI" id="CHEBI:15377"/>
        <dbReference type="ChEBI" id="CHEBI:29950"/>
        <dbReference type="ChEBI" id="CHEBI:50058"/>
        <dbReference type="ChEBI" id="CHEBI:57844"/>
        <dbReference type="ChEBI" id="CHEBI:58773"/>
        <dbReference type="EC" id="1.8.4.14"/>
    </reaction>
</comment>
<evidence type="ECO:0000313" key="9">
    <source>
        <dbReference type="EMBL" id="KAG2458058.1"/>
    </source>
</evidence>
<feature type="non-terminal residue" evidence="9">
    <location>
        <position position="1227"/>
    </location>
</feature>
<dbReference type="SMART" id="SM00185">
    <property type="entry name" value="ARM"/>
    <property type="match status" value="10"/>
</dbReference>
<dbReference type="EC" id="1.8.4.14" evidence="2"/>
<dbReference type="PANTHER" id="PTHR46618">
    <property type="entry name" value="ARMADILLO REPEAT-CONTAINING PROTEIN 3"/>
    <property type="match status" value="1"/>
</dbReference>
<dbReference type="EMBL" id="JAATIS010007298">
    <property type="protein sequence ID" value="KAG2458058.1"/>
    <property type="molecule type" value="Genomic_DNA"/>
</dbReference>
<keyword evidence="3" id="KW-0677">Repeat</keyword>
<dbReference type="Pfam" id="PF01641">
    <property type="entry name" value="SelR"/>
    <property type="match status" value="1"/>
</dbReference>
<feature type="region of interest" description="Disordered" evidence="7">
    <location>
        <begin position="640"/>
        <end position="676"/>
    </location>
</feature>
<name>A0A8X7WWQ1_POLSE</name>
<dbReference type="InterPro" id="IPR011989">
    <property type="entry name" value="ARM-like"/>
</dbReference>
<dbReference type="InterPro" id="IPR002579">
    <property type="entry name" value="Met_Sox_Rdtase_MsrB_dom"/>
</dbReference>
<dbReference type="AlphaFoldDB" id="A0A8X7WWQ1"/>
<dbReference type="Proteomes" id="UP000886611">
    <property type="component" value="Unassembled WGS sequence"/>
</dbReference>
<dbReference type="Gene3D" id="2.170.150.20">
    <property type="entry name" value="Peptide methionine sulfoxide reductase"/>
    <property type="match status" value="1"/>
</dbReference>
<feature type="repeat" description="ARM" evidence="6">
    <location>
        <begin position="165"/>
        <end position="207"/>
    </location>
</feature>
<dbReference type="Gene3D" id="1.25.10.10">
    <property type="entry name" value="Leucine-rich Repeat Variant"/>
    <property type="match status" value="3"/>
</dbReference>
<dbReference type="InterPro" id="IPR000225">
    <property type="entry name" value="Armadillo"/>
</dbReference>
<gene>
    <name evidence="9" type="primary">Armc3_0</name>
    <name evidence="9" type="ORF">GTO96_0017638</name>
</gene>
<evidence type="ECO:0000256" key="2">
    <source>
        <dbReference type="ARBA" id="ARBA00012498"/>
    </source>
</evidence>
<evidence type="ECO:0000256" key="3">
    <source>
        <dbReference type="ARBA" id="ARBA00022737"/>
    </source>
</evidence>
<comment type="similarity">
    <text evidence="1">Belongs to the MsrB Met sulfoxide reductase family.</text>
</comment>
<dbReference type="GO" id="GO:0033743">
    <property type="term" value="F:peptide-methionine (R)-S-oxide reductase activity"/>
    <property type="evidence" value="ECO:0007669"/>
    <property type="project" value="InterPro"/>
</dbReference>
<accession>A0A8X7WWQ1</accession>
<organism evidence="9 10">
    <name type="scientific">Polypterus senegalus</name>
    <name type="common">Senegal bichir</name>
    <dbReference type="NCBI Taxonomy" id="55291"/>
    <lineage>
        <taxon>Eukaryota</taxon>
        <taxon>Metazoa</taxon>
        <taxon>Chordata</taxon>
        <taxon>Craniata</taxon>
        <taxon>Vertebrata</taxon>
        <taxon>Euteleostomi</taxon>
        <taxon>Actinopterygii</taxon>
        <taxon>Polypteriformes</taxon>
        <taxon>Polypteridae</taxon>
        <taxon>Polypterus</taxon>
    </lineage>
</organism>
<dbReference type="SUPFAM" id="SSF48371">
    <property type="entry name" value="ARM repeat"/>
    <property type="match status" value="2"/>
</dbReference>
<feature type="non-terminal residue" evidence="9">
    <location>
        <position position="1"/>
    </location>
</feature>
<dbReference type="PROSITE" id="PS51790">
    <property type="entry name" value="MSRB"/>
    <property type="match status" value="1"/>
</dbReference>
<evidence type="ECO:0000256" key="5">
    <source>
        <dbReference type="ARBA" id="ARBA00049261"/>
    </source>
</evidence>
<feature type="repeat" description="ARM" evidence="6">
    <location>
        <begin position="414"/>
        <end position="445"/>
    </location>
</feature>
<dbReference type="Pfam" id="PF14381">
    <property type="entry name" value="EDR1_CTR1_ARMC3_pept"/>
    <property type="match status" value="1"/>
</dbReference>
<feature type="repeat" description="ARM" evidence="6">
    <location>
        <begin position="372"/>
        <end position="406"/>
    </location>
</feature>
<protein>
    <recommendedName>
        <fullName evidence="2">L-methionine (R)-S-oxide reductase</fullName>
        <ecNumber evidence="2">1.8.4.14</ecNumber>
    </recommendedName>
</protein>
<dbReference type="Pfam" id="PF00514">
    <property type="entry name" value="Arm"/>
    <property type="match status" value="2"/>
</dbReference>
<dbReference type="InterPro" id="IPR055164">
    <property type="entry name" value="EDR1/CTR1/ARMC3-like_pept-like"/>
</dbReference>
<feature type="domain" description="MsrB" evidence="8">
    <location>
        <begin position="952"/>
        <end position="1055"/>
    </location>
</feature>
<keyword evidence="4" id="KW-0560">Oxidoreductase</keyword>
<evidence type="ECO:0000256" key="6">
    <source>
        <dbReference type="PROSITE-ProRule" id="PRU00259"/>
    </source>
</evidence>
<evidence type="ECO:0000313" key="10">
    <source>
        <dbReference type="Proteomes" id="UP000886611"/>
    </source>
</evidence>
<dbReference type="PANTHER" id="PTHR46618:SF1">
    <property type="entry name" value="ARMADILLO REPEAT-CONTAINING PROTEIN 3"/>
    <property type="match status" value="1"/>
</dbReference>
<dbReference type="InterPro" id="IPR011057">
    <property type="entry name" value="Mss4-like_sf"/>
</dbReference>
<dbReference type="InterPro" id="IPR016024">
    <property type="entry name" value="ARM-type_fold"/>
</dbReference>
<comment type="caution">
    <text evidence="9">The sequence shown here is derived from an EMBL/GenBank/DDBJ whole genome shotgun (WGS) entry which is preliminary data.</text>
</comment>
<evidence type="ECO:0000256" key="1">
    <source>
        <dbReference type="ARBA" id="ARBA00007174"/>
    </source>
</evidence>
<keyword evidence="10" id="KW-1185">Reference proteome</keyword>
<dbReference type="PROSITE" id="PS50176">
    <property type="entry name" value="ARM_REPEAT"/>
    <property type="match status" value="3"/>
</dbReference>